<dbReference type="EMBL" id="BGZK01001391">
    <property type="protein sequence ID" value="GBP78893.1"/>
    <property type="molecule type" value="Genomic_DNA"/>
</dbReference>
<dbReference type="AlphaFoldDB" id="A0A4C1YV97"/>
<name>A0A4C1YV97_EUMVA</name>
<keyword evidence="4" id="KW-1185">Reference proteome</keyword>
<dbReference type="InterPro" id="IPR042099">
    <property type="entry name" value="ANL_N_sf"/>
</dbReference>
<comment type="caution">
    <text evidence="3">The sequence shown here is derived from an EMBL/GenBank/DDBJ whole genome shotgun (WGS) entry which is preliminary data.</text>
</comment>
<organism evidence="3 4">
    <name type="scientific">Eumeta variegata</name>
    <name type="common">Bagworm moth</name>
    <name type="synonym">Eumeta japonica</name>
    <dbReference type="NCBI Taxonomy" id="151549"/>
    <lineage>
        <taxon>Eukaryota</taxon>
        <taxon>Metazoa</taxon>
        <taxon>Ecdysozoa</taxon>
        <taxon>Arthropoda</taxon>
        <taxon>Hexapoda</taxon>
        <taxon>Insecta</taxon>
        <taxon>Pterygota</taxon>
        <taxon>Neoptera</taxon>
        <taxon>Endopterygota</taxon>
        <taxon>Lepidoptera</taxon>
        <taxon>Glossata</taxon>
        <taxon>Ditrysia</taxon>
        <taxon>Tineoidea</taxon>
        <taxon>Psychidae</taxon>
        <taxon>Oiketicinae</taxon>
        <taxon>Eumeta</taxon>
    </lineage>
</organism>
<protein>
    <recommendedName>
        <fullName evidence="2">AMP-dependent synthetase/ligase domain-containing protein</fullName>
    </recommendedName>
</protein>
<dbReference type="Gene3D" id="3.40.50.12780">
    <property type="entry name" value="N-terminal domain of ligase-like"/>
    <property type="match status" value="1"/>
</dbReference>
<evidence type="ECO:0000313" key="4">
    <source>
        <dbReference type="Proteomes" id="UP000299102"/>
    </source>
</evidence>
<sequence length="432" mass="48332">MELQLKSVAEYLQGLRRKAALTCRLPPNRTHLGHGILQALKESPNSVQIDASDGRSECYSSVLNRALQLARTLFFYGYQPGDPAVILTTNDLDACLPFYACLFNGHPLATINYDCDIHNINYYLSLIRPKMIFCQEEKQELFKTALIECDLSIKIIIIGHSEKSQLNTDLAEYFPLEFDLSIPAFLVMTNGTTAQPRLAWTYALSLTTRSGTPERGKERQKARAPINLIVYSIARDCARSCGACSRRVRLKAILRSLPSDSGRRGEQSLRSNGKSKKRSSAPRERIAYSRIPIQSASSPTRKGYIPVLPLKKLDNSVALDDVKIAECFADSIESQCSHASPPHHIARTNRIEEKDLIRGTRRHLGAPQDRRPGAGRPFRPTVSPPLLPRKRNRPEKVSCDIPMPRCMSRAVGTYMCHPAAFDEAIIVVQYIA</sequence>
<proteinExistence type="predicted"/>
<dbReference type="SUPFAM" id="SSF56801">
    <property type="entry name" value="Acetyl-CoA synthetase-like"/>
    <property type="match status" value="1"/>
</dbReference>
<dbReference type="OrthoDB" id="10065625at2759"/>
<evidence type="ECO:0000313" key="3">
    <source>
        <dbReference type="EMBL" id="GBP78893.1"/>
    </source>
</evidence>
<reference evidence="3 4" key="1">
    <citation type="journal article" date="2019" name="Commun. Biol.">
        <title>The bagworm genome reveals a unique fibroin gene that provides high tensile strength.</title>
        <authorList>
            <person name="Kono N."/>
            <person name="Nakamura H."/>
            <person name="Ohtoshi R."/>
            <person name="Tomita M."/>
            <person name="Numata K."/>
            <person name="Arakawa K."/>
        </authorList>
    </citation>
    <scope>NUCLEOTIDE SEQUENCE [LARGE SCALE GENOMIC DNA]</scope>
</reference>
<feature type="region of interest" description="Disordered" evidence="1">
    <location>
        <begin position="259"/>
        <end position="289"/>
    </location>
</feature>
<dbReference type="Pfam" id="PF00501">
    <property type="entry name" value="AMP-binding"/>
    <property type="match status" value="1"/>
</dbReference>
<feature type="region of interest" description="Disordered" evidence="1">
    <location>
        <begin position="364"/>
        <end position="396"/>
    </location>
</feature>
<gene>
    <name evidence="3" type="ORF">EVAR_49792_1</name>
</gene>
<feature type="domain" description="AMP-dependent synthetase/ligase" evidence="2">
    <location>
        <begin position="41"/>
        <end position="197"/>
    </location>
</feature>
<accession>A0A4C1YV97</accession>
<dbReference type="InterPro" id="IPR000873">
    <property type="entry name" value="AMP-dep_synth/lig_dom"/>
</dbReference>
<dbReference type="Proteomes" id="UP000299102">
    <property type="component" value="Unassembled WGS sequence"/>
</dbReference>
<evidence type="ECO:0000259" key="2">
    <source>
        <dbReference type="Pfam" id="PF00501"/>
    </source>
</evidence>
<evidence type="ECO:0000256" key="1">
    <source>
        <dbReference type="SAM" id="MobiDB-lite"/>
    </source>
</evidence>